<gene>
    <name evidence="1" type="ORF">DLD82_17595</name>
</gene>
<sequence>MNIHLIDEVIFAAHEAIPEHSTLVSRRGIEEQILKNKEIYPFLHPITTEYRRSVISRVMNSRYPAWSEQRGVHKSSFVWIMKNPEENQ</sequence>
<dbReference type="EMBL" id="QGMZ01000061">
    <property type="protein sequence ID" value="PWR69587.1"/>
    <property type="molecule type" value="Genomic_DNA"/>
</dbReference>
<proteinExistence type="predicted"/>
<dbReference type="RefSeq" id="WP_109942442.1">
    <property type="nucleotide sequence ID" value="NZ_CP176366.1"/>
</dbReference>
<dbReference type="OrthoDB" id="382563at2157"/>
<dbReference type="GeneID" id="97608404"/>
<evidence type="ECO:0000313" key="1">
    <source>
        <dbReference type="EMBL" id="PWR69587.1"/>
    </source>
</evidence>
<evidence type="ECO:0000313" key="2">
    <source>
        <dbReference type="Proteomes" id="UP000245934"/>
    </source>
</evidence>
<organism evidence="1 2">
    <name type="scientific">Methanospirillum stamsii</name>
    <dbReference type="NCBI Taxonomy" id="1277351"/>
    <lineage>
        <taxon>Archaea</taxon>
        <taxon>Methanobacteriati</taxon>
        <taxon>Methanobacteriota</taxon>
        <taxon>Stenosarchaea group</taxon>
        <taxon>Methanomicrobia</taxon>
        <taxon>Methanomicrobiales</taxon>
        <taxon>Methanospirillaceae</taxon>
        <taxon>Methanospirillum</taxon>
    </lineage>
</organism>
<comment type="caution">
    <text evidence="1">The sequence shown here is derived from an EMBL/GenBank/DDBJ whole genome shotgun (WGS) entry which is preliminary data.</text>
</comment>
<protein>
    <submittedName>
        <fullName evidence="1">Uncharacterized protein</fullName>
    </submittedName>
</protein>
<reference evidence="1 2" key="1">
    <citation type="submission" date="2018-05" db="EMBL/GenBank/DDBJ databases">
        <title>Draft genome of Methanospirillum stamsii Pt1.</title>
        <authorList>
            <person name="Dueholm M.S."/>
            <person name="Nielsen P.H."/>
            <person name="Bakmann L.F."/>
            <person name="Otzen D.E."/>
        </authorList>
    </citation>
    <scope>NUCLEOTIDE SEQUENCE [LARGE SCALE GENOMIC DNA]</scope>
    <source>
        <strain evidence="1 2">Pt1</strain>
    </source>
</reference>
<keyword evidence="2" id="KW-1185">Reference proteome</keyword>
<accession>A0A2V2N098</accession>
<dbReference type="Proteomes" id="UP000245934">
    <property type="component" value="Unassembled WGS sequence"/>
</dbReference>
<dbReference type="AlphaFoldDB" id="A0A2V2N098"/>
<name>A0A2V2N098_9EURY</name>